<evidence type="ECO:0000313" key="2">
    <source>
        <dbReference type="Proteomes" id="UP000314616"/>
    </source>
</evidence>
<reference evidence="1 2" key="1">
    <citation type="submission" date="2019-05" db="EMBL/GenBank/DDBJ databases">
        <title>Georgenia *** sp. nov., and Georgenia *** sp. nov., isolated from the intestinal contents of plateau pika (Ochotona curzoniae) in the Qinghai-Tibet plateau of China.</title>
        <authorList>
            <person name="Tian Z."/>
        </authorList>
    </citation>
    <scope>NUCLEOTIDE SEQUENCE [LARGE SCALE GENOMIC DNA]</scope>
    <source>
        <strain evidence="1 2">Z443</strain>
    </source>
</reference>
<name>A0A5B8C1D3_9MICO</name>
<dbReference type="KEGG" id="gyu:FE374_06185"/>
<protein>
    <submittedName>
        <fullName evidence="1">DivIVA domain-containing protein</fullName>
    </submittedName>
</protein>
<dbReference type="EMBL" id="CP040915">
    <property type="protein sequence ID" value="QDC24268.1"/>
    <property type="molecule type" value="Genomic_DNA"/>
</dbReference>
<gene>
    <name evidence="1" type="ORF">FE374_06185</name>
</gene>
<dbReference type="OrthoDB" id="3480096at2"/>
<accession>A0A5B8C1D3</accession>
<dbReference type="AlphaFoldDB" id="A0A5B8C1D3"/>
<dbReference type="Proteomes" id="UP000314616">
    <property type="component" value="Chromosome"/>
</dbReference>
<sequence>MSTMFPPAGKARTGYDRPQVEEFFARARAAYENGPAPTGAPGTAGGQGTFDEKDVRGAAFDLVRDGYTTAAVDAALDRLEAAFVQRRRTTYVAAQGEAAWMDHIAELATTLYPRLLRPAGQRFRAPERGRGYDRAAVDTLLERLVAYFDDGGELTAAEVRSTTFPAARASQAYHEGTVDAFLDRTVEVLVAVE</sequence>
<dbReference type="InterPro" id="IPR019933">
    <property type="entry name" value="DivIVA_domain"/>
</dbReference>
<organism evidence="1 2">
    <name type="scientific">Georgenia yuyongxinii</name>
    <dbReference type="NCBI Taxonomy" id="2589797"/>
    <lineage>
        <taxon>Bacteria</taxon>
        <taxon>Bacillati</taxon>
        <taxon>Actinomycetota</taxon>
        <taxon>Actinomycetes</taxon>
        <taxon>Micrococcales</taxon>
        <taxon>Bogoriellaceae</taxon>
        <taxon>Georgenia</taxon>
    </lineage>
</organism>
<dbReference type="Gene3D" id="6.10.250.660">
    <property type="match status" value="1"/>
</dbReference>
<proteinExistence type="predicted"/>
<dbReference type="RefSeq" id="WP_139927711.1">
    <property type="nucleotide sequence ID" value="NZ_CP040915.1"/>
</dbReference>
<evidence type="ECO:0000313" key="1">
    <source>
        <dbReference type="EMBL" id="QDC24268.1"/>
    </source>
</evidence>
<dbReference type="NCBIfam" id="TIGR03543">
    <property type="entry name" value="divI1A_rptt_fam"/>
    <property type="match status" value="1"/>
</dbReference>
<dbReference type="InterPro" id="IPR019932">
    <property type="entry name" value="CHP03543"/>
</dbReference>
<dbReference type="NCBIfam" id="TIGR03544">
    <property type="entry name" value="DivI1A_domain"/>
    <property type="match status" value="1"/>
</dbReference>